<evidence type="ECO:0000313" key="3">
    <source>
        <dbReference type="Proteomes" id="UP000325315"/>
    </source>
</evidence>
<dbReference type="CDD" id="cd00303">
    <property type="entry name" value="retropepsin_like"/>
    <property type="match status" value="1"/>
</dbReference>
<comment type="caution">
    <text evidence="2">The sequence shown here is derived from an EMBL/GenBank/DDBJ whole genome shotgun (WGS) entry which is preliminary data.</text>
</comment>
<dbReference type="AlphaFoldDB" id="A0A5B6X1N2"/>
<dbReference type="Gene3D" id="2.40.70.10">
    <property type="entry name" value="Acid Proteases"/>
    <property type="match status" value="1"/>
</dbReference>
<organism evidence="2 3">
    <name type="scientific">Gossypium australe</name>
    <dbReference type="NCBI Taxonomy" id="47621"/>
    <lineage>
        <taxon>Eukaryota</taxon>
        <taxon>Viridiplantae</taxon>
        <taxon>Streptophyta</taxon>
        <taxon>Embryophyta</taxon>
        <taxon>Tracheophyta</taxon>
        <taxon>Spermatophyta</taxon>
        <taxon>Magnoliopsida</taxon>
        <taxon>eudicotyledons</taxon>
        <taxon>Gunneridae</taxon>
        <taxon>Pentapetalae</taxon>
        <taxon>rosids</taxon>
        <taxon>malvids</taxon>
        <taxon>Malvales</taxon>
        <taxon>Malvaceae</taxon>
        <taxon>Malvoideae</taxon>
        <taxon>Gossypium</taxon>
    </lineage>
</organism>
<gene>
    <name evidence="2" type="ORF">EPI10_031521</name>
</gene>
<name>A0A5B6X1N2_9ROSI</name>
<dbReference type="PANTHER" id="PTHR33067:SF31">
    <property type="entry name" value="RNA-DIRECTED DNA POLYMERASE"/>
    <property type="match status" value="1"/>
</dbReference>
<evidence type="ECO:0000256" key="1">
    <source>
        <dbReference type="SAM" id="MobiDB-lite"/>
    </source>
</evidence>
<dbReference type="PANTHER" id="PTHR33067">
    <property type="entry name" value="RNA-DIRECTED DNA POLYMERASE-RELATED"/>
    <property type="match status" value="1"/>
</dbReference>
<dbReference type="Proteomes" id="UP000325315">
    <property type="component" value="Unassembled WGS sequence"/>
</dbReference>
<reference evidence="3" key="1">
    <citation type="journal article" date="2019" name="Plant Biotechnol. J.">
        <title>Genome sequencing of the Australian wild diploid species Gossypium australe highlights disease resistance and delayed gland morphogenesis.</title>
        <authorList>
            <person name="Cai Y."/>
            <person name="Cai X."/>
            <person name="Wang Q."/>
            <person name="Wang P."/>
            <person name="Zhang Y."/>
            <person name="Cai C."/>
            <person name="Xu Y."/>
            <person name="Wang K."/>
            <person name="Zhou Z."/>
            <person name="Wang C."/>
            <person name="Geng S."/>
            <person name="Li B."/>
            <person name="Dong Q."/>
            <person name="Hou Y."/>
            <person name="Wang H."/>
            <person name="Ai P."/>
            <person name="Liu Z."/>
            <person name="Yi F."/>
            <person name="Sun M."/>
            <person name="An G."/>
            <person name="Cheng J."/>
            <person name="Zhang Y."/>
            <person name="Shi Q."/>
            <person name="Xie Y."/>
            <person name="Shi X."/>
            <person name="Chang Y."/>
            <person name="Huang F."/>
            <person name="Chen Y."/>
            <person name="Hong S."/>
            <person name="Mi L."/>
            <person name="Sun Q."/>
            <person name="Zhang L."/>
            <person name="Zhou B."/>
            <person name="Peng R."/>
            <person name="Zhang X."/>
            <person name="Liu F."/>
        </authorList>
    </citation>
    <scope>NUCLEOTIDE SEQUENCE [LARGE SCALE GENOMIC DNA]</scope>
    <source>
        <strain evidence="3">cv. PA1801</strain>
    </source>
</reference>
<accession>A0A5B6X1N2</accession>
<keyword evidence="3" id="KW-1185">Reference proteome</keyword>
<evidence type="ECO:0000313" key="2">
    <source>
        <dbReference type="EMBL" id="KAA3487708.1"/>
    </source>
</evidence>
<feature type="region of interest" description="Disordered" evidence="1">
    <location>
        <begin position="1"/>
        <end position="34"/>
    </location>
</feature>
<proteinExistence type="predicted"/>
<dbReference type="OrthoDB" id="778454at2759"/>
<dbReference type="InterPro" id="IPR021109">
    <property type="entry name" value="Peptidase_aspartic_dom_sf"/>
</dbReference>
<dbReference type="EMBL" id="SMMG02000001">
    <property type="protein sequence ID" value="KAA3487708.1"/>
    <property type="molecule type" value="Genomic_DNA"/>
</dbReference>
<protein>
    <submittedName>
        <fullName evidence="2">Retrovirus-related Pol polyprotein from transposon opus</fullName>
    </submittedName>
</protein>
<sequence>MSQLVSMMGDIKRKIGSGIPSNTEDNPRREGSQVCQVFKGDDGKEKENQGRRTVKDLGSFTIPIEIESIHFNRALRDLRASINLMPLSIFEKLELENPKATQITLQLADKSSVHPKGVLEGVLVKVRSFIIPADFVILDFEEDRETSILLGRPFLATSRSIINLEKNELTMEINGETELSNMAISQTRKIGGNLMSIAKKLIYFLYFQI</sequence>